<organism evidence="1">
    <name type="scientific">bioreactor metagenome</name>
    <dbReference type="NCBI Taxonomy" id="1076179"/>
    <lineage>
        <taxon>unclassified sequences</taxon>
        <taxon>metagenomes</taxon>
        <taxon>ecological metagenomes</taxon>
    </lineage>
</organism>
<protein>
    <submittedName>
        <fullName evidence="1">Uncharacterized protein</fullName>
    </submittedName>
</protein>
<evidence type="ECO:0000313" key="1">
    <source>
        <dbReference type="EMBL" id="MPN18241.1"/>
    </source>
</evidence>
<proteinExistence type="predicted"/>
<comment type="caution">
    <text evidence="1">The sequence shown here is derived from an EMBL/GenBank/DDBJ whole genome shotgun (WGS) entry which is preliminary data.</text>
</comment>
<dbReference type="EMBL" id="VSSQ01065523">
    <property type="protein sequence ID" value="MPN18241.1"/>
    <property type="molecule type" value="Genomic_DNA"/>
</dbReference>
<name>A0A645FUR1_9ZZZZ</name>
<gene>
    <name evidence="1" type="ORF">SDC9_165600</name>
</gene>
<reference evidence="1" key="1">
    <citation type="submission" date="2019-08" db="EMBL/GenBank/DDBJ databases">
        <authorList>
            <person name="Kucharzyk K."/>
            <person name="Murdoch R.W."/>
            <person name="Higgins S."/>
            <person name="Loffler F."/>
        </authorList>
    </citation>
    <scope>NUCLEOTIDE SEQUENCE</scope>
</reference>
<dbReference type="AlphaFoldDB" id="A0A645FUR1"/>
<accession>A0A645FUR1</accession>
<sequence>MLAGALPDLQKLKLSRPGASDWHPQFLGGVLGPELAGRRNDLLEWHLDTHGIAAAAANFVDQGSGHLGFG</sequence>